<dbReference type="GO" id="GO:0020037">
    <property type="term" value="F:heme binding"/>
    <property type="evidence" value="ECO:0007669"/>
    <property type="project" value="TreeGrafter"/>
</dbReference>
<feature type="compositionally biased region" description="Polar residues" evidence="5">
    <location>
        <begin position="112"/>
        <end position="125"/>
    </location>
</feature>
<reference evidence="7" key="1">
    <citation type="submission" date="2021-02" db="EMBL/GenBank/DDBJ databases">
        <authorList>
            <person name="Dougan E. K."/>
            <person name="Rhodes N."/>
            <person name="Thang M."/>
            <person name="Chan C."/>
        </authorList>
    </citation>
    <scope>NUCLEOTIDE SEQUENCE</scope>
</reference>
<evidence type="ECO:0000259" key="6">
    <source>
        <dbReference type="PROSITE" id="PS50255"/>
    </source>
</evidence>
<feature type="region of interest" description="Disordered" evidence="5">
    <location>
        <begin position="42"/>
        <end position="75"/>
    </location>
</feature>
<dbReference type="PROSITE" id="PS50255">
    <property type="entry name" value="CYTOCHROME_B5_2"/>
    <property type="match status" value="1"/>
</dbReference>
<proteinExistence type="inferred from homology"/>
<dbReference type="GO" id="GO:0016020">
    <property type="term" value="C:membrane"/>
    <property type="evidence" value="ECO:0007669"/>
    <property type="project" value="TreeGrafter"/>
</dbReference>
<name>A0A813D6E2_POLGL</name>
<dbReference type="InterPro" id="IPR050668">
    <property type="entry name" value="Cytochrome_b5"/>
</dbReference>
<evidence type="ECO:0000313" key="8">
    <source>
        <dbReference type="Proteomes" id="UP000654075"/>
    </source>
</evidence>
<dbReference type="Proteomes" id="UP000654075">
    <property type="component" value="Unassembled WGS sequence"/>
</dbReference>
<dbReference type="AlphaFoldDB" id="A0A813D6E2"/>
<dbReference type="PRINTS" id="PR00363">
    <property type="entry name" value="CYTOCHROMEB5"/>
</dbReference>
<evidence type="ECO:0000256" key="4">
    <source>
        <dbReference type="ARBA" id="ARBA00038168"/>
    </source>
</evidence>
<dbReference type="SUPFAM" id="SSF55856">
    <property type="entry name" value="Cytochrome b5-like heme/steroid binding domain"/>
    <property type="match status" value="1"/>
</dbReference>
<evidence type="ECO:0000256" key="5">
    <source>
        <dbReference type="SAM" id="MobiDB-lite"/>
    </source>
</evidence>
<dbReference type="OrthoDB" id="260519at2759"/>
<keyword evidence="1" id="KW-0349">Heme</keyword>
<dbReference type="Pfam" id="PF00173">
    <property type="entry name" value="Cyt-b5"/>
    <property type="match status" value="1"/>
</dbReference>
<feature type="region of interest" description="Disordered" evidence="5">
    <location>
        <begin position="101"/>
        <end position="125"/>
    </location>
</feature>
<dbReference type="EMBL" id="CAJNNV010000342">
    <property type="protein sequence ID" value="CAE8582274.1"/>
    <property type="molecule type" value="Genomic_DNA"/>
</dbReference>
<dbReference type="InterPro" id="IPR036400">
    <property type="entry name" value="Cyt_B5-like_heme/steroid_sf"/>
</dbReference>
<evidence type="ECO:0000256" key="1">
    <source>
        <dbReference type="ARBA" id="ARBA00022617"/>
    </source>
</evidence>
<dbReference type="PANTHER" id="PTHR19359">
    <property type="entry name" value="CYTOCHROME B5"/>
    <property type="match status" value="1"/>
</dbReference>
<dbReference type="PANTHER" id="PTHR19359:SF146">
    <property type="entry name" value="B5, PUTATIVE-RELATED"/>
    <property type="match status" value="1"/>
</dbReference>
<dbReference type="GO" id="GO:0046872">
    <property type="term" value="F:metal ion binding"/>
    <property type="evidence" value="ECO:0007669"/>
    <property type="project" value="UniProtKB-KW"/>
</dbReference>
<feature type="domain" description="Cytochrome b5 heme-binding" evidence="6">
    <location>
        <begin position="132"/>
        <end position="206"/>
    </location>
</feature>
<dbReference type="Gene3D" id="3.10.120.10">
    <property type="entry name" value="Cytochrome b5-like heme/steroid binding domain"/>
    <property type="match status" value="1"/>
</dbReference>
<keyword evidence="8" id="KW-1185">Reference proteome</keyword>
<protein>
    <recommendedName>
        <fullName evidence="6">Cytochrome b5 heme-binding domain-containing protein</fullName>
    </recommendedName>
</protein>
<evidence type="ECO:0000256" key="2">
    <source>
        <dbReference type="ARBA" id="ARBA00022723"/>
    </source>
</evidence>
<comment type="caution">
    <text evidence="7">The sequence shown here is derived from an EMBL/GenBank/DDBJ whole genome shotgun (WGS) entry which is preliminary data.</text>
</comment>
<dbReference type="InterPro" id="IPR001199">
    <property type="entry name" value="Cyt_B5-like_heme/steroid-bd"/>
</dbReference>
<organism evidence="7 8">
    <name type="scientific">Polarella glacialis</name>
    <name type="common">Dinoflagellate</name>
    <dbReference type="NCBI Taxonomy" id="89957"/>
    <lineage>
        <taxon>Eukaryota</taxon>
        <taxon>Sar</taxon>
        <taxon>Alveolata</taxon>
        <taxon>Dinophyceae</taxon>
        <taxon>Suessiales</taxon>
        <taxon>Suessiaceae</taxon>
        <taxon>Polarella</taxon>
    </lineage>
</organism>
<dbReference type="SMART" id="SM01117">
    <property type="entry name" value="Cyt-b5"/>
    <property type="match status" value="1"/>
</dbReference>
<keyword evidence="2" id="KW-0479">Metal-binding</keyword>
<sequence>VVVMCLGNIDFAGPPCRTIEAAEDAAARKALGAFASAGALAQGPAKQLRLPQQPQVPPPPMMKTPTAKAPPGGRPLQTQWPPAPMHVDTPASRILYQAGEEEKATDDEVLTESGTSRATGSTGCSSSSWNRCERFTLEEVQKHDSRDDCWLMANGKVYDVTRLVDCHPGGAGAILKRAGLDASRDFGFHSKKGKASWEEYLIGKVETSGRGFGSSVRTLLGRATGRLVCHGSSD</sequence>
<comment type="similarity">
    <text evidence="4">Belongs to the cytochrome b5 family.</text>
</comment>
<evidence type="ECO:0000256" key="3">
    <source>
        <dbReference type="ARBA" id="ARBA00023004"/>
    </source>
</evidence>
<keyword evidence="3" id="KW-0408">Iron</keyword>
<feature type="non-terminal residue" evidence="7">
    <location>
        <position position="234"/>
    </location>
</feature>
<evidence type="ECO:0000313" key="7">
    <source>
        <dbReference type="EMBL" id="CAE8582274.1"/>
    </source>
</evidence>
<gene>
    <name evidence="7" type="ORF">PGLA1383_LOCUS1274</name>
</gene>
<accession>A0A813D6E2</accession>